<accession>A0AAV1CKS9</accession>
<dbReference type="EMBL" id="OX459119">
    <property type="protein sequence ID" value="CAI9095960.1"/>
    <property type="molecule type" value="Genomic_DNA"/>
</dbReference>
<dbReference type="PANTHER" id="PTHR33710">
    <property type="entry name" value="BNAC02G09200D PROTEIN"/>
    <property type="match status" value="1"/>
</dbReference>
<proteinExistence type="predicted"/>
<keyword evidence="3" id="KW-1185">Reference proteome</keyword>
<feature type="compositionally biased region" description="Polar residues" evidence="1">
    <location>
        <begin position="1"/>
        <end position="15"/>
    </location>
</feature>
<evidence type="ECO:0000313" key="3">
    <source>
        <dbReference type="Proteomes" id="UP001161247"/>
    </source>
</evidence>
<name>A0AAV1CKS9_OLDCO</name>
<organism evidence="2 3">
    <name type="scientific">Oldenlandia corymbosa var. corymbosa</name>
    <dbReference type="NCBI Taxonomy" id="529605"/>
    <lineage>
        <taxon>Eukaryota</taxon>
        <taxon>Viridiplantae</taxon>
        <taxon>Streptophyta</taxon>
        <taxon>Embryophyta</taxon>
        <taxon>Tracheophyta</taxon>
        <taxon>Spermatophyta</taxon>
        <taxon>Magnoliopsida</taxon>
        <taxon>eudicotyledons</taxon>
        <taxon>Gunneridae</taxon>
        <taxon>Pentapetalae</taxon>
        <taxon>asterids</taxon>
        <taxon>lamiids</taxon>
        <taxon>Gentianales</taxon>
        <taxon>Rubiaceae</taxon>
        <taxon>Rubioideae</taxon>
        <taxon>Spermacoceae</taxon>
        <taxon>Hedyotis-Oldenlandia complex</taxon>
        <taxon>Oldenlandia</taxon>
    </lineage>
</organism>
<protein>
    <submittedName>
        <fullName evidence="2">OLC1v1032007C1</fullName>
    </submittedName>
</protein>
<sequence>MNSSLQSGADQQNPATIGKPPDKTNTFNMKPILKIQGGNRKGSLQQTSPMENVIQTFVSPVLDEQNTEMHDASCSDAENEDLPGGPRGYHKPVDCLGRLQYNHREPGQTRGSSNGCANFRSWISDNNMEDLGFIGSRFTWKRALCNEHYQCQIEKTTVRHLSRFASDHNPLLITTTMSSTMHNKKPNFRYLVAWEAHDLWLEWLQRNWKSELPLQEAQSALIVASEEWKFQVFGNIIARKKRLIASLDGVQKSL</sequence>
<feature type="region of interest" description="Disordered" evidence="1">
    <location>
        <begin position="66"/>
        <end position="87"/>
    </location>
</feature>
<evidence type="ECO:0000313" key="2">
    <source>
        <dbReference type="EMBL" id="CAI9095960.1"/>
    </source>
</evidence>
<dbReference type="PANTHER" id="PTHR33710:SF77">
    <property type="entry name" value="DNASE I-LIKE SUPERFAMILY PROTEIN"/>
    <property type="match status" value="1"/>
</dbReference>
<reference evidence="2" key="1">
    <citation type="submission" date="2023-03" db="EMBL/GenBank/DDBJ databases">
        <authorList>
            <person name="Julca I."/>
        </authorList>
    </citation>
    <scope>NUCLEOTIDE SEQUENCE</scope>
</reference>
<evidence type="ECO:0000256" key="1">
    <source>
        <dbReference type="SAM" id="MobiDB-lite"/>
    </source>
</evidence>
<feature type="region of interest" description="Disordered" evidence="1">
    <location>
        <begin position="1"/>
        <end position="28"/>
    </location>
</feature>
<dbReference type="AlphaFoldDB" id="A0AAV1CKS9"/>
<dbReference type="Proteomes" id="UP001161247">
    <property type="component" value="Chromosome 2"/>
</dbReference>
<gene>
    <name evidence="2" type="ORF">OLC1_LOCUS6824</name>
</gene>